<evidence type="ECO:0000259" key="4">
    <source>
        <dbReference type="Pfam" id="PF08588"/>
    </source>
</evidence>
<dbReference type="EMBL" id="JAGDFM010000168">
    <property type="protein sequence ID" value="KAG7383743.1"/>
    <property type="molecule type" value="Genomic_DNA"/>
</dbReference>
<feature type="region of interest" description="Disordered" evidence="2">
    <location>
        <begin position="228"/>
        <end position="252"/>
    </location>
</feature>
<dbReference type="Proteomes" id="UP000694044">
    <property type="component" value="Unassembled WGS sequence"/>
</dbReference>
<organism evidence="5 6">
    <name type="scientific">Phytophthora pseudosyringae</name>
    <dbReference type="NCBI Taxonomy" id="221518"/>
    <lineage>
        <taxon>Eukaryota</taxon>
        <taxon>Sar</taxon>
        <taxon>Stramenopiles</taxon>
        <taxon>Oomycota</taxon>
        <taxon>Peronosporomycetes</taxon>
        <taxon>Peronosporales</taxon>
        <taxon>Peronosporaceae</taxon>
        <taxon>Phytophthora</taxon>
    </lineage>
</organism>
<dbReference type="Pfam" id="PF04784">
    <property type="entry name" value="DUF547"/>
    <property type="match status" value="1"/>
</dbReference>
<evidence type="ECO:0008006" key="7">
    <source>
        <dbReference type="Google" id="ProtNLM"/>
    </source>
</evidence>
<evidence type="ECO:0000256" key="2">
    <source>
        <dbReference type="SAM" id="MobiDB-lite"/>
    </source>
</evidence>
<dbReference type="AlphaFoldDB" id="A0A8T1VUR8"/>
<dbReference type="OrthoDB" id="71430at2759"/>
<evidence type="ECO:0000313" key="6">
    <source>
        <dbReference type="Proteomes" id="UP000694044"/>
    </source>
</evidence>
<feature type="domain" description="DUF547" evidence="3">
    <location>
        <begin position="797"/>
        <end position="904"/>
    </location>
</feature>
<evidence type="ECO:0000256" key="1">
    <source>
        <dbReference type="SAM" id="Coils"/>
    </source>
</evidence>
<name>A0A8T1VUR8_9STRA</name>
<evidence type="ECO:0000313" key="5">
    <source>
        <dbReference type="EMBL" id="KAG7383743.1"/>
    </source>
</evidence>
<dbReference type="InterPro" id="IPR013897">
    <property type="entry name" value="Duc1"/>
</dbReference>
<gene>
    <name evidence="5" type="ORF">PHYPSEUDO_003358</name>
</gene>
<dbReference type="PANTHER" id="PTHR46361">
    <property type="entry name" value="ELECTRON CARRIER/ PROTEIN DISULFIDE OXIDOREDUCTASE"/>
    <property type="match status" value="1"/>
</dbReference>
<proteinExistence type="predicted"/>
<keyword evidence="1" id="KW-0175">Coiled coil</keyword>
<dbReference type="PANTHER" id="PTHR46361:SF3">
    <property type="entry name" value="ELECTRON CARRIER_ PROTEIN DISULFIDE OXIDOREDUCTASE"/>
    <property type="match status" value="1"/>
</dbReference>
<protein>
    <recommendedName>
        <fullName evidence="7">DUF547 domain-containing protein</fullName>
    </recommendedName>
</protein>
<keyword evidence="6" id="KW-1185">Reference proteome</keyword>
<feature type="coiled-coil region" evidence="1">
    <location>
        <begin position="1185"/>
        <end position="1212"/>
    </location>
</feature>
<feature type="region of interest" description="Disordered" evidence="2">
    <location>
        <begin position="1125"/>
        <end position="1158"/>
    </location>
</feature>
<reference evidence="5" key="1">
    <citation type="submission" date="2021-02" db="EMBL/GenBank/DDBJ databases">
        <authorList>
            <person name="Palmer J.M."/>
        </authorList>
    </citation>
    <scope>NUCLEOTIDE SEQUENCE</scope>
    <source>
        <strain evidence="5">SCRP734</strain>
    </source>
</reference>
<evidence type="ECO:0000259" key="3">
    <source>
        <dbReference type="Pfam" id="PF04784"/>
    </source>
</evidence>
<feature type="region of interest" description="Disordered" evidence="2">
    <location>
        <begin position="419"/>
        <end position="446"/>
    </location>
</feature>
<comment type="caution">
    <text evidence="5">The sequence shown here is derived from an EMBL/GenBank/DDBJ whole genome shotgun (WGS) entry which is preliminary data.</text>
</comment>
<dbReference type="InterPro" id="IPR006869">
    <property type="entry name" value="DUF547"/>
</dbReference>
<dbReference type="Pfam" id="PF08588">
    <property type="entry name" value="Duc1"/>
    <property type="match status" value="1"/>
</dbReference>
<feature type="domain" description="Domain of unknown function at the cortex 1" evidence="4">
    <location>
        <begin position="72"/>
        <end position="333"/>
    </location>
</feature>
<accession>A0A8T1VUR8</accession>
<sequence length="1213" mass="134872">MPLWRQSRNSADVFQELPAVENRVKGDTAGSTEPKSIPLRQLVARSPPATNTKPTLQLAELRVDSAGHVECSSTSPCTAPPCSQLRPNAREPHVFENEFVRGKLLLLLDPSAMKDDAPINRSDTLVRIELFQGKSRLLWVQLQLQFKQVPPGGSVLYIGGEVPRAMRLDSFTGRGCNLLLGILRPLVRGLHYSFGEADDLKADSEDAELPHISSPLYTAVDQFVRTPAGQEPPELGSADFGESKEEAAQRRRSGASGAAYAFNTEDTYSFHVHSDHLDLLHWQVTNVPGMETTDLTVFWEEMPLHLAAYFVTPSAASPTHSRKEKKYQFCFQLSHSPRPPPDVANTMHELTHRLSAVSFQRIAETPDIYARLEELQRRITKFAVHVPAWFEYLSCSPTNRERRVGYVLVVREYVDAAPARDEEESKSSSRRKSRKPPSSSDRKTTNERVLLLPALSAFAPLSFLVHQDDTLAGTKSGSSGFATSSVTVRSRRAKLRTIEGERAFLDYYIQLLATPLAEVVADDKSEYTSRDASCSSSPQPEQLYAAQRALLEMITTASSLGSVESEWPFLSADAKPGAVHVVRVVSSTQWRHEWLVLDEGSRALRFSRLLSSSSASKTAVPLDNVLGVSTAAPTFRRCSCTCTRGNTERTTAPLYWLHIEMVTQRHHVAFVSPEARRPWLELLSRFVEKTKRVPRSALAVSSNALGGKHFVMNDCSLTTLDTSQRSACYVSTGCVLTRPLDLVSSALKQAQKLSSKSQLAIFSDGSADSDFASDLLAFHGSVQRLQRVDLSPLTRSEGNRLAFFLNLYHLIVVHANVLGLKPKSKSQRRRFFNGASYRLGVTDSDPVGSVFPLAQIELCVLRATRSSDFRINFALNCTASAGSDRVLIFSRTNLDAQLDEATRQVVGRILRYDEKTRVVYLPKSCDWHRDAFAAAADVARDASLDELNNASLGVLLPYATKKNAKMLEYAWRHPYALIQRYEYVPDDFRCSISAHDERFSSTESEDEFTYEQFDVKSEPNVDIPTEVAPSSDPPAVVVKSEAEVVESHVTPNDDALLNEVKAEHPLAETTEQLLEQQPTENDTPPCCSACGYPLLVVPQAKVLEATSLLDCKCCLLVLPASSYSNTQRSEIRKDPTRAKPPVPQSLRSTKSEKRKQQASAVFVNKVGRLKMAKGALQRKRDEASKLKWTKRREEYELQLAKEEKDLGETVRAA</sequence>